<comment type="caution">
    <text evidence="1">The sequence shown here is derived from an EMBL/GenBank/DDBJ whole genome shotgun (WGS) entry which is preliminary data.</text>
</comment>
<evidence type="ECO:0000313" key="1">
    <source>
        <dbReference type="EMBL" id="HDZ50739.1"/>
    </source>
</evidence>
<name>A0A7V1BCQ7_9RHOB</name>
<dbReference type="Pfam" id="PF13578">
    <property type="entry name" value="Methyltransf_24"/>
    <property type="match status" value="1"/>
</dbReference>
<keyword evidence="1" id="KW-0489">Methyltransferase</keyword>
<organism evidence="1">
    <name type="scientific">Sulfitobacter litoralis</name>
    <dbReference type="NCBI Taxonomy" id="335975"/>
    <lineage>
        <taxon>Bacteria</taxon>
        <taxon>Pseudomonadati</taxon>
        <taxon>Pseudomonadota</taxon>
        <taxon>Alphaproteobacteria</taxon>
        <taxon>Rhodobacterales</taxon>
        <taxon>Roseobacteraceae</taxon>
        <taxon>Sulfitobacter</taxon>
    </lineage>
</organism>
<accession>A0A7V1BCQ7</accession>
<reference evidence="1" key="1">
    <citation type="journal article" date="2020" name="mSystems">
        <title>Genome- and Community-Level Interaction Insights into Carbon Utilization and Element Cycling Functions of Hydrothermarchaeota in Hydrothermal Sediment.</title>
        <authorList>
            <person name="Zhou Z."/>
            <person name="Liu Y."/>
            <person name="Xu W."/>
            <person name="Pan J."/>
            <person name="Luo Z.H."/>
            <person name="Li M."/>
        </authorList>
    </citation>
    <scope>NUCLEOTIDE SEQUENCE [LARGE SCALE GENOMIC DNA]</scope>
    <source>
        <strain evidence="1">HyVt-323</strain>
    </source>
</reference>
<sequence>MKLNLKKVRGEHGINDDLILSYNTQQAAFAASQQEMFAKIEQAISKTDERGKMPLWDGYDQIPNYATSTGPASKRKISQVRTGRGICQFYAWLAAQKKPETILEFGAAFGASGMYWLAGLAVSGKGQLVSFEPNVLWCSIARENFKLISDQFLLTAGTFEDNLALVSPKATITLIDAIHTKSVVMAQFELVKQVSQSGSLVIFDDLGFSDDMWACWQEVAGAPDISSAWQIGDRVGIVELT</sequence>
<proteinExistence type="predicted"/>
<dbReference type="SUPFAM" id="SSF53335">
    <property type="entry name" value="S-adenosyl-L-methionine-dependent methyltransferases"/>
    <property type="match status" value="1"/>
</dbReference>
<dbReference type="GO" id="GO:0008168">
    <property type="term" value="F:methyltransferase activity"/>
    <property type="evidence" value="ECO:0007669"/>
    <property type="project" value="UniProtKB-KW"/>
</dbReference>
<gene>
    <name evidence="1" type="ORF">ENH63_02955</name>
</gene>
<dbReference type="Gene3D" id="3.40.50.150">
    <property type="entry name" value="Vaccinia Virus protein VP39"/>
    <property type="match status" value="1"/>
</dbReference>
<dbReference type="AlphaFoldDB" id="A0A7V1BCQ7"/>
<dbReference type="Proteomes" id="UP000885704">
    <property type="component" value="Unassembled WGS sequence"/>
</dbReference>
<dbReference type="RefSeq" id="WP_273051964.1">
    <property type="nucleotide sequence ID" value="NZ_DRFN01000006.1"/>
</dbReference>
<keyword evidence="1" id="KW-0808">Transferase</keyword>
<dbReference type="EMBL" id="DRFN01000006">
    <property type="protein sequence ID" value="HDZ50739.1"/>
    <property type="molecule type" value="Genomic_DNA"/>
</dbReference>
<protein>
    <submittedName>
        <fullName evidence="1">Class I SAM-dependent methyltransferase</fullName>
    </submittedName>
</protein>
<dbReference type="InterPro" id="IPR029063">
    <property type="entry name" value="SAM-dependent_MTases_sf"/>
</dbReference>
<dbReference type="GO" id="GO:0032259">
    <property type="term" value="P:methylation"/>
    <property type="evidence" value="ECO:0007669"/>
    <property type="project" value="UniProtKB-KW"/>
</dbReference>